<dbReference type="GeneID" id="110243958"/>
<dbReference type="SUPFAM" id="SSF54373">
    <property type="entry name" value="FAD-linked reductases, C-terminal domain"/>
    <property type="match status" value="1"/>
</dbReference>
<dbReference type="Pfam" id="PF01266">
    <property type="entry name" value="DAO"/>
    <property type="match status" value="1"/>
</dbReference>
<dbReference type="OMA" id="FHWGMEL"/>
<sequence length="152" mass="17307">MLGVALTLRREDSPTVLPFYALTMTEKNWYEGKTQGSVFIAPRGDHSLWLGTMQLESYDKNIGLSHPAVQRMLQECQTIYPPLKNINQDDLRVTVGIRPMRRGGPRLERDSHYPFLIHNYGHGHFGVNASWGCASTVLRILETKSPQFSSKY</sequence>
<keyword evidence="8" id="KW-1185">Reference proteome</keyword>
<evidence type="ECO:0000313" key="8">
    <source>
        <dbReference type="Proteomes" id="UP000887567"/>
    </source>
</evidence>
<evidence type="ECO:0000256" key="1">
    <source>
        <dbReference type="ARBA" id="ARBA00001974"/>
    </source>
</evidence>
<dbReference type="GO" id="GO:0019478">
    <property type="term" value="P:D-amino acid catabolic process"/>
    <property type="evidence" value="ECO:0007669"/>
    <property type="project" value="TreeGrafter"/>
</dbReference>
<keyword evidence="5" id="KW-0560">Oxidoreductase</keyword>
<dbReference type="EnsemblMetazoa" id="XM_021050111.2">
    <property type="protein sequence ID" value="XP_020905770.1"/>
    <property type="gene ID" value="LOC110243958"/>
</dbReference>
<evidence type="ECO:0000313" key="7">
    <source>
        <dbReference type="EnsemblMetazoa" id="XP_020905770.1"/>
    </source>
</evidence>
<dbReference type="RefSeq" id="XP_020905770.1">
    <property type="nucleotide sequence ID" value="XM_021050111.2"/>
</dbReference>
<comment type="similarity">
    <text evidence="2">Belongs to the DAMOX/DASOX family.</text>
</comment>
<dbReference type="Proteomes" id="UP000887567">
    <property type="component" value="Unplaced"/>
</dbReference>
<dbReference type="InterPro" id="IPR006076">
    <property type="entry name" value="FAD-dep_OxRdtase"/>
</dbReference>
<dbReference type="GO" id="GO:0005737">
    <property type="term" value="C:cytoplasm"/>
    <property type="evidence" value="ECO:0007669"/>
    <property type="project" value="TreeGrafter"/>
</dbReference>
<evidence type="ECO:0000256" key="5">
    <source>
        <dbReference type="ARBA" id="ARBA00023002"/>
    </source>
</evidence>
<dbReference type="AlphaFoldDB" id="A0A913XKJ2"/>
<accession>A0A913XKJ2</accession>
<dbReference type="PANTHER" id="PTHR11530">
    <property type="entry name" value="D-AMINO ACID OXIDASE"/>
    <property type="match status" value="1"/>
</dbReference>
<dbReference type="GO" id="GO:0071949">
    <property type="term" value="F:FAD binding"/>
    <property type="evidence" value="ECO:0007669"/>
    <property type="project" value="InterPro"/>
</dbReference>
<keyword evidence="3" id="KW-0285">Flavoprotein</keyword>
<reference evidence="7" key="1">
    <citation type="submission" date="2022-11" db="UniProtKB">
        <authorList>
            <consortium name="EnsemblMetazoa"/>
        </authorList>
    </citation>
    <scope>IDENTIFICATION</scope>
</reference>
<evidence type="ECO:0000256" key="2">
    <source>
        <dbReference type="ARBA" id="ARBA00006730"/>
    </source>
</evidence>
<dbReference type="KEGG" id="epa:110243958"/>
<protein>
    <recommendedName>
        <fullName evidence="6">FAD dependent oxidoreductase domain-containing protein</fullName>
    </recommendedName>
</protein>
<proteinExistence type="inferred from homology"/>
<name>A0A913XKJ2_EXADI</name>
<organism evidence="7 8">
    <name type="scientific">Exaiptasia diaphana</name>
    <name type="common">Tropical sea anemone</name>
    <name type="synonym">Aiptasia pulchella</name>
    <dbReference type="NCBI Taxonomy" id="2652724"/>
    <lineage>
        <taxon>Eukaryota</taxon>
        <taxon>Metazoa</taxon>
        <taxon>Cnidaria</taxon>
        <taxon>Anthozoa</taxon>
        <taxon>Hexacorallia</taxon>
        <taxon>Actiniaria</taxon>
        <taxon>Aiptasiidae</taxon>
        <taxon>Exaiptasia</taxon>
    </lineage>
</organism>
<evidence type="ECO:0000256" key="3">
    <source>
        <dbReference type="ARBA" id="ARBA00022630"/>
    </source>
</evidence>
<comment type="cofactor">
    <cofactor evidence="1">
        <name>FAD</name>
        <dbReference type="ChEBI" id="CHEBI:57692"/>
    </cofactor>
</comment>
<dbReference type="Gene3D" id="3.40.50.720">
    <property type="entry name" value="NAD(P)-binding Rossmann-like Domain"/>
    <property type="match status" value="1"/>
</dbReference>
<dbReference type="OrthoDB" id="2015447at2759"/>
<keyword evidence="4" id="KW-0274">FAD</keyword>
<dbReference type="InterPro" id="IPR023209">
    <property type="entry name" value="DAO"/>
</dbReference>
<evidence type="ECO:0000259" key="6">
    <source>
        <dbReference type="Pfam" id="PF01266"/>
    </source>
</evidence>
<dbReference type="PANTHER" id="PTHR11530:SF25">
    <property type="entry name" value="FAD DEPENDENT OXIDOREDUCTASE DOMAIN-CONTAINING PROTEIN"/>
    <property type="match status" value="1"/>
</dbReference>
<dbReference type="GO" id="GO:0003884">
    <property type="term" value="F:D-amino-acid oxidase activity"/>
    <property type="evidence" value="ECO:0007669"/>
    <property type="project" value="InterPro"/>
</dbReference>
<feature type="domain" description="FAD dependent oxidoreductase" evidence="6">
    <location>
        <begin position="33"/>
        <end position="135"/>
    </location>
</feature>
<evidence type="ECO:0000256" key="4">
    <source>
        <dbReference type="ARBA" id="ARBA00022827"/>
    </source>
</evidence>